<dbReference type="PANTHER" id="PTHR44858">
    <property type="entry name" value="TETRATRICOPEPTIDE REPEAT PROTEIN 6"/>
    <property type="match status" value="1"/>
</dbReference>
<dbReference type="RefSeq" id="WP_378015922.1">
    <property type="nucleotide sequence ID" value="NZ_JBHSKT010000001.1"/>
</dbReference>
<organism evidence="4 5">
    <name type="scientific">Adhaeribacter terreus</name>
    <dbReference type="NCBI Taxonomy" id="529703"/>
    <lineage>
        <taxon>Bacteria</taxon>
        <taxon>Pseudomonadati</taxon>
        <taxon>Bacteroidota</taxon>
        <taxon>Cytophagia</taxon>
        <taxon>Cytophagales</taxon>
        <taxon>Hymenobacteraceae</taxon>
        <taxon>Adhaeribacter</taxon>
    </lineage>
</organism>
<sequence length="342" mass="39128">MHTKQKAAGYLLQLLIGILSFKRFSLMKLLLLLVAVTFFSTEVFAQCDDLKPMYGFKCEKTAEMRKADEAFLNAATKQYGSADSAARAYLRMGWKNFQNRNEASAMKNLNQAWMLNANDPEIYFAFGHLVRYAFTKNAPEAGKYYQLARDRDPKHNAEKISYARLIAALENGPEPQAVIDACSQLIQSFPEYKNGLGYKKRAQYYTQMQMPDRALKDWNEAIALEPKNAENYAGRGYAYFWLQKQQQALADYNQAIALKPDFAEAYAHRAQLYTDSLVQLNTALADIDKALQLDTKKPEFYRTKSNILFKQNRKTEACDCLKNGMAKGLKSLEEDYKERCGK</sequence>
<dbReference type="InterPro" id="IPR011990">
    <property type="entry name" value="TPR-like_helical_dom_sf"/>
</dbReference>
<dbReference type="InterPro" id="IPR019734">
    <property type="entry name" value="TPR_rpt"/>
</dbReference>
<evidence type="ECO:0000313" key="5">
    <source>
        <dbReference type="Proteomes" id="UP001596161"/>
    </source>
</evidence>
<dbReference type="InterPro" id="IPR050498">
    <property type="entry name" value="Ycf3"/>
</dbReference>
<accession>A0ABW0E5F5</accession>
<dbReference type="SMART" id="SM00028">
    <property type="entry name" value="TPR"/>
    <property type="match status" value="4"/>
</dbReference>
<dbReference type="Gene3D" id="1.25.40.10">
    <property type="entry name" value="Tetratricopeptide repeat domain"/>
    <property type="match status" value="3"/>
</dbReference>
<dbReference type="SUPFAM" id="SSF48452">
    <property type="entry name" value="TPR-like"/>
    <property type="match status" value="2"/>
</dbReference>
<protein>
    <submittedName>
        <fullName evidence="4">Tetratricopeptide repeat protein</fullName>
    </submittedName>
</protein>
<dbReference type="PROSITE" id="PS50005">
    <property type="entry name" value="TPR"/>
    <property type="match status" value="2"/>
</dbReference>
<gene>
    <name evidence="4" type="ORF">ACFPIB_02920</name>
</gene>
<evidence type="ECO:0000313" key="4">
    <source>
        <dbReference type="EMBL" id="MFC5269547.1"/>
    </source>
</evidence>
<dbReference type="PANTHER" id="PTHR44858:SF1">
    <property type="entry name" value="UDP-N-ACETYLGLUCOSAMINE--PEPTIDE N-ACETYLGLUCOSAMINYLTRANSFERASE SPINDLY-RELATED"/>
    <property type="match status" value="1"/>
</dbReference>
<dbReference type="EMBL" id="JBHSKT010000001">
    <property type="protein sequence ID" value="MFC5269547.1"/>
    <property type="molecule type" value="Genomic_DNA"/>
</dbReference>
<dbReference type="Pfam" id="PF13414">
    <property type="entry name" value="TPR_11"/>
    <property type="match status" value="1"/>
</dbReference>
<evidence type="ECO:0000256" key="2">
    <source>
        <dbReference type="ARBA" id="ARBA00022803"/>
    </source>
</evidence>
<keyword evidence="1" id="KW-0677">Repeat</keyword>
<comment type="caution">
    <text evidence="4">The sequence shown here is derived from an EMBL/GenBank/DDBJ whole genome shotgun (WGS) entry which is preliminary data.</text>
</comment>
<evidence type="ECO:0000256" key="1">
    <source>
        <dbReference type="ARBA" id="ARBA00022737"/>
    </source>
</evidence>
<evidence type="ECO:0000256" key="3">
    <source>
        <dbReference type="PROSITE-ProRule" id="PRU00339"/>
    </source>
</evidence>
<keyword evidence="5" id="KW-1185">Reference proteome</keyword>
<proteinExistence type="predicted"/>
<name>A0ABW0E5F5_9BACT</name>
<keyword evidence="2 3" id="KW-0802">TPR repeat</keyword>
<dbReference type="Proteomes" id="UP001596161">
    <property type="component" value="Unassembled WGS sequence"/>
</dbReference>
<feature type="repeat" description="TPR" evidence="3">
    <location>
        <begin position="229"/>
        <end position="262"/>
    </location>
</feature>
<reference evidence="5" key="1">
    <citation type="journal article" date="2019" name="Int. J. Syst. Evol. Microbiol.">
        <title>The Global Catalogue of Microorganisms (GCM) 10K type strain sequencing project: providing services to taxonomists for standard genome sequencing and annotation.</title>
        <authorList>
            <consortium name="The Broad Institute Genomics Platform"/>
            <consortium name="The Broad Institute Genome Sequencing Center for Infectious Disease"/>
            <person name="Wu L."/>
            <person name="Ma J."/>
        </authorList>
    </citation>
    <scope>NUCLEOTIDE SEQUENCE [LARGE SCALE GENOMIC DNA]</scope>
    <source>
        <strain evidence="5">KACC 12602</strain>
    </source>
</reference>
<feature type="repeat" description="TPR" evidence="3">
    <location>
        <begin position="195"/>
        <end position="228"/>
    </location>
</feature>